<accession>A0ABP0YQR9</accession>
<keyword evidence="3" id="KW-1185">Reference proteome</keyword>
<feature type="domain" description="SMAX1-like nucleotide binding" evidence="1">
    <location>
        <begin position="12"/>
        <end position="77"/>
    </location>
</feature>
<dbReference type="EMBL" id="OZ021739">
    <property type="protein sequence ID" value="CAK9321866.1"/>
    <property type="molecule type" value="Genomic_DNA"/>
</dbReference>
<dbReference type="Pfam" id="PF23569">
    <property type="entry name" value="NBD_SMAX1"/>
    <property type="match status" value="1"/>
</dbReference>
<dbReference type="InterPro" id="IPR058680">
    <property type="entry name" value="NBD_SMAX1-like"/>
</dbReference>
<gene>
    <name evidence="2" type="ORF">CITCOLO1_LOCUS13959</name>
</gene>
<dbReference type="Proteomes" id="UP001642487">
    <property type="component" value="Chromosome 5"/>
</dbReference>
<sequence>MDLDFDRMWEVSKGAVKEAIRRVEKSQVPKCLKGVKFTNLSLSSFRDRSRVEVDEKVMYLKSLIRSCTGKGQSNKGVLLSSEAYDYGVGGISIWELCGRSSSTRKRSSLDNGNCNFPNLHEMQNWKPIYLETLFVIHSLTIAIKMQSNKGNRRKKFEDTKKESN</sequence>
<organism evidence="2 3">
    <name type="scientific">Citrullus colocynthis</name>
    <name type="common">colocynth</name>
    <dbReference type="NCBI Taxonomy" id="252529"/>
    <lineage>
        <taxon>Eukaryota</taxon>
        <taxon>Viridiplantae</taxon>
        <taxon>Streptophyta</taxon>
        <taxon>Embryophyta</taxon>
        <taxon>Tracheophyta</taxon>
        <taxon>Spermatophyta</taxon>
        <taxon>Magnoliopsida</taxon>
        <taxon>eudicotyledons</taxon>
        <taxon>Gunneridae</taxon>
        <taxon>Pentapetalae</taxon>
        <taxon>rosids</taxon>
        <taxon>fabids</taxon>
        <taxon>Cucurbitales</taxon>
        <taxon>Cucurbitaceae</taxon>
        <taxon>Benincaseae</taxon>
        <taxon>Citrullus</taxon>
    </lineage>
</organism>
<evidence type="ECO:0000313" key="2">
    <source>
        <dbReference type="EMBL" id="CAK9321866.1"/>
    </source>
</evidence>
<evidence type="ECO:0000259" key="1">
    <source>
        <dbReference type="Pfam" id="PF23569"/>
    </source>
</evidence>
<reference evidence="2 3" key="1">
    <citation type="submission" date="2024-03" db="EMBL/GenBank/DDBJ databases">
        <authorList>
            <person name="Gkanogiannis A."/>
            <person name="Becerra Lopez-Lavalle L."/>
        </authorList>
    </citation>
    <scope>NUCLEOTIDE SEQUENCE [LARGE SCALE GENOMIC DNA]</scope>
</reference>
<protein>
    <recommendedName>
        <fullName evidence="1">SMAX1-like nucleotide binding domain-containing protein</fullName>
    </recommendedName>
</protein>
<proteinExistence type="predicted"/>
<name>A0ABP0YQR9_9ROSI</name>
<evidence type="ECO:0000313" key="3">
    <source>
        <dbReference type="Proteomes" id="UP001642487"/>
    </source>
</evidence>